<keyword evidence="5 12" id="KW-0812">Transmembrane</keyword>
<evidence type="ECO:0000256" key="3">
    <source>
        <dbReference type="ARBA" id="ARBA00022448"/>
    </source>
</evidence>
<dbReference type="SUPFAM" id="SSF143865">
    <property type="entry name" value="CorA soluble domain-like"/>
    <property type="match status" value="1"/>
</dbReference>
<dbReference type="InterPro" id="IPR002523">
    <property type="entry name" value="MgTranspt_CorA/ZnTranspt_ZntB"/>
</dbReference>
<dbReference type="Pfam" id="PF01544">
    <property type="entry name" value="CorA"/>
    <property type="match status" value="1"/>
</dbReference>
<comment type="subcellular location">
    <subcellularLocation>
        <location evidence="1">Cell membrane</location>
        <topology evidence="1">Multi-pass membrane protein</topology>
    </subcellularLocation>
    <subcellularLocation>
        <location evidence="12">Membrane</location>
        <topology evidence="12">Multi-pass membrane protein</topology>
    </subcellularLocation>
</comment>
<keyword evidence="4 12" id="KW-1003">Cell membrane</keyword>
<dbReference type="PANTHER" id="PTHR46494:SF1">
    <property type="entry name" value="CORA FAMILY METAL ION TRANSPORTER (EUROFUNG)"/>
    <property type="match status" value="1"/>
</dbReference>
<evidence type="ECO:0000256" key="9">
    <source>
        <dbReference type="ARBA" id="ARBA00023136"/>
    </source>
</evidence>
<keyword evidence="9 12" id="KW-0472">Membrane</keyword>
<evidence type="ECO:0000256" key="7">
    <source>
        <dbReference type="ARBA" id="ARBA00022989"/>
    </source>
</evidence>
<dbReference type="PANTHER" id="PTHR46494">
    <property type="entry name" value="CORA FAMILY METAL ION TRANSPORTER (EUROFUNG)"/>
    <property type="match status" value="1"/>
</dbReference>
<evidence type="ECO:0000256" key="12">
    <source>
        <dbReference type="RuleBase" id="RU362010"/>
    </source>
</evidence>
<keyword evidence="3 12" id="KW-0813">Transport</keyword>
<dbReference type="Gene3D" id="1.20.58.340">
    <property type="entry name" value="Magnesium transport protein CorA, transmembrane region"/>
    <property type="match status" value="2"/>
</dbReference>
<dbReference type="Proteomes" id="UP001568358">
    <property type="component" value="Unassembled WGS sequence"/>
</dbReference>
<evidence type="ECO:0000313" key="16">
    <source>
        <dbReference type="Proteomes" id="UP001568358"/>
    </source>
</evidence>
<dbReference type="EMBL" id="FQZR01000004">
    <property type="protein sequence ID" value="SHJ27174.1"/>
    <property type="molecule type" value="Genomic_DNA"/>
</dbReference>
<comment type="function">
    <text evidence="11">Mediates influx of magnesium ions. Alternates between open and closed states. Activated by low cytoplasmic Mg(2+) levels. Inactive when cytoplasmic Mg(2+) levels are high.</text>
</comment>
<evidence type="ECO:0000256" key="2">
    <source>
        <dbReference type="ARBA" id="ARBA00009765"/>
    </source>
</evidence>
<evidence type="ECO:0000313" key="15">
    <source>
        <dbReference type="Proteomes" id="UP000184001"/>
    </source>
</evidence>
<keyword evidence="7 12" id="KW-1133">Transmembrane helix</keyword>
<dbReference type="CDD" id="cd12828">
    <property type="entry name" value="TmCorA-like_1"/>
    <property type="match status" value="1"/>
</dbReference>
<organism evidence="14 15">
    <name type="scientific">Halodesulfovibrio aestuarii</name>
    <dbReference type="NCBI Taxonomy" id="126333"/>
    <lineage>
        <taxon>Bacteria</taxon>
        <taxon>Pseudomonadati</taxon>
        <taxon>Thermodesulfobacteriota</taxon>
        <taxon>Desulfovibrionia</taxon>
        <taxon>Desulfovibrionales</taxon>
        <taxon>Desulfovibrionaceae</taxon>
        <taxon>Halodesulfovibrio</taxon>
    </lineage>
</organism>
<accession>A0A8G2FB81</accession>
<comment type="similarity">
    <text evidence="2 12">Belongs to the CorA metal ion transporter (MIT) (TC 1.A.35) family.</text>
</comment>
<protein>
    <recommendedName>
        <fullName evidence="12">Magnesium transport protein CorA</fullName>
    </recommendedName>
</protein>
<dbReference type="GO" id="GO:0005886">
    <property type="term" value="C:plasma membrane"/>
    <property type="evidence" value="ECO:0007669"/>
    <property type="project" value="UniProtKB-SubCell"/>
</dbReference>
<dbReference type="Gene3D" id="3.30.460.20">
    <property type="entry name" value="CorA soluble domain-like"/>
    <property type="match status" value="1"/>
</dbReference>
<evidence type="ECO:0000256" key="5">
    <source>
        <dbReference type="ARBA" id="ARBA00022692"/>
    </source>
</evidence>
<dbReference type="Proteomes" id="UP000184001">
    <property type="component" value="Unassembled WGS sequence"/>
</dbReference>
<gene>
    <name evidence="12 13" type="primary">corA</name>
    <name evidence="13" type="ORF">AB2Z07_12310</name>
    <name evidence="14" type="ORF">SAMN05660830_02016</name>
</gene>
<evidence type="ECO:0000256" key="8">
    <source>
        <dbReference type="ARBA" id="ARBA00023065"/>
    </source>
</evidence>
<comment type="caution">
    <text evidence="14">The sequence shown here is derived from an EMBL/GenBank/DDBJ whole genome shotgun (WGS) entry which is preliminary data.</text>
</comment>
<dbReference type="InterPro" id="IPR045863">
    <property type="entry name" value="CorA_TM1_TM2"/>
</dbReference>
<evidence type="ECO:0000313" key="13">
    <source>
        <dbReference type="EMBL" id="MEZ6854301.1"/>
    </source>
</evidence>
<dbReference type="InterPro" id="IPR045861">
    <property type="entry name" value="CorA_cytoplasmic_dom"/>
</dbReference>
<evidence type="ECO:0000313" key="14">
    <source>
        <dbReference type="EMBL" id="SHJ27174.1"/>
    </source>
</evidence>
<keyword evidence="8 12" id="KW-0406">Ion transport</keyword>
<dbReference type="SUPFAM" id="SSF144083">
    <property type="entry name" value="Magnesium transport protein CorA, transmembrane region"/>
    <property type="match status" value="1"/>
</dbReference>
<evidence type="ECO:0000256" key="11">
    <source>
        <dbReference type="ARBA" id="ARBA00045497"/>
    </source>
</evidence>
<sequence>MARFLNKQDEKIGHPPGALIFVGQQKTEQPRIRLIDYDQNMLRDEFVDSIETLSAHKFSGSTSWLNVDGLHASDLMASIGSTFNISSLVLEDIINTGQRPKIDESAEAIFISLKMLSYDPIQTTVNAEQLSAVLTENLLLTFQEQPGSVFEPVRERIRRKNGRIRSLGPDYLLYTLLDCVFENYLKIVETMGEKIEEFDEEILTNPTQELLEKINFYKHEMAYIRKAVRPAREIVLKLVRIENELISPEISPFLRDLSDMSEQTVDAVEVYREMLNGHLNIYNMTITNRLNDVMKFLTVFATIFIPLSFLAGIYGMNFEVMPELHYQHGYYMLLSVMVLVVLLMLAYFKKKNWL</sequence>
<dbReference type="GO" id="GO:0000287">
    <property type="term" value="F:magnesium ion binding"/>
    <property type="evidence" value="ECO:0007669"/>
    <property type="project" value="TreeGrafter"/>
</dbReference>
<evidence type="ECO:0000256" key="10">
    <source>
        <dbReference type="ARBA" id="ARBA00034269"/>
    </source>
</evidence>
<dbReference type="NCBIfam" id="TIGR00383">
    <property type="entry name" value="corA"/>
    <property type="match status" value="1"/>
</dbReference>
<evidence type="ECO:0000256" key="1">
    <source>
        <dbReference type="ARBA" id="ARBA00004651"/>
    </source>
</evidence>
<reference evidence="14 15" key="1">
    <citation type="submission" date="2016-11" db="EMBL/GenBank/DDBJ databases">
        <authorList>
            <person name="Varghese N."/>
            <person name="Submissions S."/>
        </authorList>
    </citation>
    <scope>NUCLEOTIDE SEQUENCE [LARGE SCALE GENOMIC DNA]</scope>
    <source>
        <strain evidence="14 15">DSM 17919</strain>
    </source>
</reference>
<proteinExistence type="inferred from homology"/>
<dbReference type="GO" id="GO:0015095">
    <property type="term" value="F:magnesium ion transmembrane transporter activity"/>
    <property type="evidence" value="ECO:0007669"/>
    <property type="project" value="UniProtKB-UniRule"/>
</dbReference>
<dbReference type="GO" id="GO:0050897">
    <property type="term" value="F:cobalt ion binding"/>
    <property type="evidence" value="ECO:0007669"/>
    <property type="project" value="TreeGrafter"/>
</dbReference>
<comment type="catalytic activity">
    <reaction evidence="10">
        <text>Mg(2+)(in) = Mg(2+)(out)</text>
        <dbReference type="Rhea" id="RHEA:29827"/>
        <dbReference type="ChEBI" id="CHEBI:18420"/>
    </reaction>
</comment>
<feature type="transmembrane region" description="Helical" evidence="12">
    <location>
        <begin position="328"/>
        <end position="348"/>
    </location>
</feature>
<dbReference type="InterPro" id="IPR004488">
    <property type="entry name" value="Mg/Co-transport_prot_CorA"/>
</dbReference>
<evidence type="ECO:0000256" key="4">
    <source>
        <dbReference type="ARBA" id="ARBA00022475"/>
    </source>
</evidence>
<keyword evidence="6 12" id="KW-0460">Magnesium</keyword>
<dbReference type="AlphaFoldDB" id="A0A8G2FB81"/>
<name>A0A8G2FB81_9BACT</name>
<keyword evidence="16" id="KW-1185">Reference proteome</keyword>
<dbReference type="GO" id="GO:0015087">
    <property type="term" value="F:cobalt ion transmembrane transporter activity"/>
    <property type="evidence" value="ECO:0007669"/>
    <property type="project" value="UniProtKB-UniRule"/>
</dbReference>
<reference evidence="13 16" key="2">
    <citation type="submission" date="2024-07" db="EMBL/GenBank/DDBJ databases">
        <title>Active virus-host system and metabolic interactions in a Lokiarchaeon culture.</title>
        <authorList>
            <person name="Ponce Toledo R.I."/>
            <person name="Rodrigues Oliveira T."/>
            <person name="Schleper C."/>
        </authorList>
    </citation>
    <scope>NUCLEOTIDE SEQUENCE [LARGE SCALE GENOMIC DNA]</scope>
    <source>
        <strain evidence="13 16">B35</strain>
    </source>
</reference>
<dbReference type="EMBL" id="JBFSOO010000009">
    <property type="protein sequence ID" value="MEZ6854301.1"/>
    <property type="molecule type" value="Genomic_DNA"/>
</dbReference>
<evidence type="ECO:0000256" key="6">
    <source>
        <dbReference type="ARBA" id="ARBA00022842"/>
    </source>
</evidence>
<dbReference type="FunFam" id="1.20.58.340:FF:000004">
    <property type="entry name" value="Magnesium transport protein CorA"/>
    <property type="match status" value="1"/>
</dbReference>
<dbReference type="RefSeq" id="WP_020000084.1">
    <property type="nucleotide sequence ID" value="NZ_CP192219.1"/>
</dbReference>
<feature type="transmembrane region" description="Helical" evidence="12">
    <location>
        <begin position="296"/>
        <end position="316"/>
    </location>
</feature>